<dbReference type="EMBL" id="JAODUO010000195">
    <property type="protein sequence ID" value="KAK2186584.1"/>
    <property type="molecule type" value="Genomic_DNA"/>
</dbReference>
<feature type="region of interest" description="Disordered" evidence="1">
    <location>
        <begin position="1"/>
        <end position="30"/>
    </location>
</feature>
<evidence type="ECO:0000313" key="4">
    <source>
        <dbReference type="Proteomes" id="UP001209878"/>
    </source>
</evidence>
<gene>
    <name evidence="3" type="ORF">NP493_195g05021</name>
</gene>
<name>A0AAD9P1P5_RIDPI</name>
<comment type="caution">
    <text evidence="3">The sequence shown here is derived from an EMBL/GenBank/DDBJ whole genome shotgun (WGS) entry which is preliminary data.</text>
</comment>
<evidence type="ECO:0000313" key="3">
    <source>
        <dbReference type="EMBL" id="KAK2186584.1"/>
    </source>
</evidence>
<dbReference type="InterPro" id="IPR003961">
    <property type="entry name" value="FN3_dom"/>
</dbReference>
<dbReference type="SUPFAM" id="SSF49265">
    <property type="entry name" value="Fibronectin type III"/>
    <property type="match status" value="1"/>
</dbReference>
<feature type="domain" description="Fibronectin type-III" evidence="2">
    <location>
        <begin position="27"/>
        <end position="120"/>
    </location>
</feature>
<dbReference type="AlphaFoldDB" id="A0AAD9P1P5"/>
<dbReference type="InterPro" id="IPR050713">
    <property type="entry name" value="RTP_Phos/Ushers"/>
</dbReference>
<dbReference type="GO" id="GO:0016020">
    <property type="term" value="C:membrane"/>
    <property type="evidence" value="ECO:0007669"/>
    <property type="project" value="UniProtKB-SubCell"/>
</dbReference>
<dbReference type="PANTHER" id="PTHR46957:SF3">
    <property type="entry name" value="CYTOKINE RECEPTOR"/>
    <property type="match status" value="1"/>
</dbReference>
<dbReference type="CDD" id="cd00063">
    <property type="entry name" value="FN3"/>
    <property type="match status" value="2"/>
</dbReference>
<accession>A0AAD9P1P5</accession>
<proteinExistence type="predicted"/>
<sequence>MTAVTRAGSGHPTVRHVTTLESKPDDPPHGLKVKVSQSSPFQTNLSWAPSPTPNGVITKYAVIVRDRAKIVQEILTDDAGQFMVLQNLDGYKNYTVTVTAINKMGASKESRPISFQTPIRAAAKIGAEELRVEPYKAKEAMIKWSRPSPPNGPITMYVTEYVIREKDETVISVKNDTVSATKTMMILQIECSGDSRLVDVRVRAVTTVRGQRFLADFSEWRRAIMCRDPGIHFIYIPPANINDGNSQHRTGAQICTGAAPHSARHRCSRRRLCTAASNLSNLCFRCLCQCPLLHFSP</sequence>
<dbReference type="InterPro" id="IPR036116">
    <property type="entry name" value="FN3_sf"/>
</dbReference>
<protein>
    <recommendedName>
        <fullName evidence="2">Fibronectin type-III domain-containing protein</fullName>
    </recommendedName>
</protein>
<keyword evidence="4" id="KW-1185">Reference proteome</keyword>
<dbReference type="InterPro" id="IPR013783">
    <property type="entry name" value="Ig-like_fold"/>
</dbReference>
<reference evidence="3" key="1">
    <citation type="journal article" date="2023" name="Mol. Biol. Evol.">
        <title>Third-Generation Sequencing Reveals the Adaptive Role of the Epigenome in Three Deep-Sea Polychaetes.</title>
        <authorList>
            <person name="Perez M."/>
            <person name="Aroh O."/>
            <person name="Sun Y."/>
            <person name="Lan Y."/>
            <person name="Juniper S.K."/>
            <person name="Young C.R."/>
            <person name="Angers B."/>
            <person name="Qian P.Y."/>
        </authorList>
    </citation>
    <scope>NUCLEOTIDE SEQUENCE</scope>
    <source>
        <strain evidence="3">R07B-5</strain>
    </source>
</reference>
<organism evidence="3 4">
    <name type="scientific">Ridgeia piscesae</name>
    <name type="common">Tubeworm</name>
    <dbReference type="NCBI Taxonomy" id="27915"/>
    <lineage>
        <taxon>Eukaryota</taxon>
        <taxon>Metazoa</taxon>
        <taxon>Spiralia</taxon>
        <taxon>Lophotrochozoa</taxon>
        <taxon>Annelida</taxon>
        <taxon>Polychaeta</taxon>
        <taxon>Sedentaria</taxon>
        <taxon>Canalipalpata</taxon>
        <taxon>Sabellida</taxon>
        <taxon>Siboglinidae</taxon>
        <taxon>Ridgeia</taxon>
    </lineage>
</organism>
<dbReference type="PANTHER" id="PTHR46957">
    <property type="entry name" value="CYTOKINE RECEPTOR"/>
    <property type="match status" value="1"/>
</dbReference>
<dbReference type="Proteomes" id="UP001209878">
    <property type="component" value="Unassembled WGS sequence"/>
</dbReference>
<dbReference type="Gene3D" id="2.60.40.10">
    <property type="entry name" value="Immunoglobulins"/>
    <property type="match status" value="2"/>
</dbReference>
<evidence type="ECO:0000256" key="1">
    <source>
        <dbReference type="SAM" id="MobiDB-lite"/>
    </source>
</evidence>
<dbReference type="PROSITE" id="PS50853">
    <property type="entry name" value="FN3"/>
    <property type="match status" value="1"/>
</dbReference>
<dbReference type="SMART" id="SM00060">
    <property type="entry name" value="FN3"/>
    <property type="match status" value="2"/>
</dbReference>
<evidence type="ECO:0000259" key="2">
    <source>
        <dbReference type="PROSITE" id="PS50853"/>
    </source>
</evidence>
<dbReference type="Pfam" id="PF00041">
    <property type="entry name" value="fn3"/>
    <property type="match status" value="1"/>
</dbReference>